<comment type="caution">
    <text evidence="1">The sequence shown here is derived from an EMBL/GenBank/DDBJ whole genome shotgun (WGS) entry which is preliminary data.</text>
</comment>
<evidence type="ECO:0000313" key="1">
    <source>
        <dbReference type="EMBL" id="PKY63143.1"/>
    </source>
</evidence>
<protein>
    <submittedName>
        <fullName evidence="1">Uncharacterized protein</fullName>
    </submittedName>
</protein>
<dbReference type="PANTHER" id="PTHR47839">
    <property type="entry name" value="DOMAIN PROTEIN, PUTATIVE (AFU_ORTHOLOGUE AFUA_6G04830)-RELATED"/>
    <property type="match status" value="1"/>
</dbReference>
<dbReference type="Proteomes" id="UP000234323">
    <property type="component" value="Unassembled WGS sequence"/>
</dbReference>
<dbReference type="AlphaFoldDB" id="A0A2I1HWC9"/>
<evidence type="ECO:0000313" key="2">
    <source>
        <dbReference type="Proteomes" id="UP000234323"/>
    </source>
</evidence>
<proteinExistence type="predicted"/>
<name>A0A2I1HWC9_9GLOM</name>
<dbReference type="VEuPathDB" id="FungiDB:RhiirA1_541552"/>
<keyword evidence="2" id="KW-1185">Reference proteome</keyword>
<reference evidence="1 2" key="1">
    <citation type="submission" date="2015-10" db="EMBL/GenBank/DDBJ databases">
        <title>Genome analyses suggest a sexual origin of heterokaryosis in a supposedly ancient asexual fungus.</title>
        <authorList>
            <person name="Ropars J."/>
            <person name="Sedzielewska K."/>
            <person name="Noel J."/>
            <person name="Charron P."/>
            <person name="Farinelli L."/>
            <person name="Marton T."/>
            <person name="Kruger M."/>
            <person name="Pelin A."/>
            <person name="Brachmann A."/>
            <person name="Corradi N."/>
        </authorList>
    </citation>
    <scope>NUCLEOTIDE SEQUENCE [LARGE SCALE GENOMIC DNA]</scope>
    <source>
        <strain evidence="1 2">A4</strain>
    </source>
</reference>
<dbReference type="EMBL" id="LLXI01009144">
    <property type="protein sequence ID" value="PKY63143.1"/>
    <property type="molecule type" value="Genomic_DNA"/>
</dbReference>
<accession>A0A2I1HWC9</accession>
<sequence>MRCVGNSQKIELYVSNGIDQSEILSQSRIAPLNQFINILKDLADVFEITPKAIHIFYDNSVNSIAFNRDGALFFNLKFYIGLHEQECKSKPTIDAMTYWFMMFCHILAHNFVQLHNSEFEYYYSSFAKIYMPNFLEKMKKREITLRSFNIKTFWKNFSRILTRT</sequence>
<gene>
    <name evidence="1" type="ORF">RhiirA4_551413</name>
</gene>
<organism evidence="1 2">
    <name type="scientific">Rhizophagus irregularis</name>
    <dbReference type="NCBI Taxonomy" id="588596"/>
    <lineage>
        <taxon>Eukaryota</taxon>
        <taxon>Fungi</taxon>
        <taxon>Fungi incertae sedis</taxon>
        <taxon>Mucoromycota</taxon>
        <taxon>Glomeromycotina</taxon>
        <taxon>Glomeromycetes</taxon>
        <taxon>Glomerales</taxon>
        <taxon>Glomeraceae</taxon>
        <taxon>Rhizophagus</taxon>
    </lineage>
</organism>
<dbReference type="VEuPathDB" id="FungiDB:FUN_001266"/>
<dbReference type="PANTHER" id="PTHR47839:SF1">
    <property type="entry name" value="DOMAIN PROTEIN, PUTATIVE (AFU_ORTHOLOGUE AFUA_6G04830)-RELATED"/>
    <property type="match status" value="1"/>
</dbReference>